<protein>
    <submittedName>
        <fullName evidence="1">Uncharacterized protein</fullName>
    </submittedName>
</protein>
<dbReference type="KEGG" id="vg:26796605"/>
<dbReference type="RefSeq" id="YP_009225544.1">
    <property type="nucleotide sequence ID" value="NC_029094.1"/>
</dbReference>
<organism evidence="1 2">
    <name type="scientific">Pseudoalteromonas phage H101</name>
    <dbReference type="NCBI Taxonomy" id="1654919"/>
    <lineage>
        <taxon>Viruses</taxon>
        <taxon>Duplodnaviria</taxon>
        <taxon>Heunggongvirae</taxon>
        <taxon>Uroviricota</taxon>
        <taxon>Caudoviricetes</taxon>
        <taxon>Shandongvirus</taxon>
        <taxon>Shandongvirus H101</taxon>
    </lineage>
</organism>
<dbReference type="GeneID" id="26796605"/>
<name>A0A0H4IT09_9CAUD</name>
<sequence>MTKSKTTEDIIKLAADLTYLKSELEVENRLWGSCADGYVTLDTLIEYCKENDYLLEHIIKVAREVNKG</sequence>
<reference evidence="1 2" key="1">
    <citation type="submission" date="2015-05" db="EMBL/GenBank/DDBJ databases">
        <authorList>
            <person name="Wang D.B."/>
            <person name="Wang M."/>
        </authorList>
    </citation>
    <scope>NUCLEOTIDE SEQUENCE [LARGE SCALE GENOMIC DNA]</scope>
</reference>
<evidence type="ECO:0000313" key="2">
    <source>
        <dbReference type="Proteomes" id="UP000202763"/>
    </source>
</evidence>
<dbReference type="Proteomes" id="UP000202763">
    <property type="component" value="Segment"/>
</dbReference>
<keyword evidence="2" id="KW-1185">Reference proteome</keyword>
<evidence type="ECO:0000313" key="1">
    <source>
        <dbReference type="EMBL" id="AKO61011.1"/>
    </source>
</evidence>
<dbReference type="EMBL" id="KR534323">
    <property type="protein sequence ID" value="AKO61011.1"/>
    <property type="molecule type" value="Genomic_DNA"/>
</dbReference>
<proteinExistence type="predicted"/>
<accession>A0A0H4IT09</accession>